<dbReference type="Proteomes" id="UP001345963">
    <property type="component" value="Unassembled WGS sequence"/>
</dbReference>
<evidence type="ECO:0000313" key="2">
    <source>
        <dbReference type="Proteomes" id="UP001345963"/>
    </source>
</evidence>
<comment type="caution">
    <text evidence="1">The sequence shown here is derived from an EMBL/GenBank/DDBJ whole genome shotgun (WGS) entry which is preliminary data.</text>
</comment>
<keyword evidence="2" id="KW-1185">Reference proteome</keyword>
<accession>A0ABU7BML5</accession>
<proteinExistence type="predicted"/>
<evidence type="ECO:0000313" key="1">
    <source>
        <dbReference type="EMBL" id="MED6251696.1"/>
    </source>
</evidence>
<protein>
    <submittedName>
        <fullName evidence="1">Uncharacterized protein</fullName>
    </submittedName>
</protein>
<gene>
    <name evidence="1" type="ORF">ATANTOWER_001464</name>
</gene>
<sequence length="88" mass="9870">FVPVTSVRLDSLLQTEESGEFLLTFLRIFAFPSCSRYFLHLRGIPPEIGGCRCRSSDVEQGERFFTHLPAGAHSSLGKQIGECRPRTL</sequence>
<name>A0ABU7BML5_9TELE</name>
<dbReference type="EMBL" id="JAHUTI010060156">
    <property type="protein sequence ID" value="MED6251696.1"/>
    <property type="molecule type" value="Genomic_DNA"/>
</dbReference>
<organism evidence="1 2">
    <name type="scientific">Ataeniobius toweri</name>
    <dbReference type="NCBI Taxonomy" id="208326"/>
    <lineage>
        <taxon>Eukaryota</taxon>
        <taxon>Metazoa</taxon>
        <taxon>Chordata</taxon>
        <taxon>Craniata</taxon>
        <taxon>Vertebrata</taxon>
        <taxon>Euteleostomi</taxon>
        <taxon>Actinopterygii</taxon>
        <taxon>Neopterygii</taxon>
        <taxon>Teleostei</taxon>
        <taxon>Neoteleostei</taxon>
        <taxon>Acanthomorphata</taxon>
        <taxon>Ovalentaria</taxon>
        <taxon>Atherinomorphae</taxon>
        <taxon>Cyprinodontiformes</taxon>
        <taxon>Goodeidae</taxon>
        <taxon>Ataeniobius</taxon>
    </lineage>
</organism>
<reference evidence="1 2" key="1">
    <citation type="submission" date="2021-07" db="EMBL/GenBank/DDBJ databases">
        <authorList>
            <person name="Palmer J.M."/>
        </authorList>
    </citation>
    <scope>NUCLEOTIDE SEQUENCE [LARGE SCALE GENOMIC DNA]</scope>
    <source>
        <strain evidence="1 2">AT_MEX2019</strain>
        <tissue evidence="1">Muscle</tissue>
    </source>
</reference>
<feature type="non-terminal residue" evidence="1">
    <location>
        <position position="1"/>
    </location>
</feature>